<gene>
    <name evidence="6" type="primary">tilS</name>
    <name evidence="8" type="ORF">EDC65_3172</name>
</gene>
<keyword evidence="2 6" id="KW-0819">tRNA processing</keyword>
<comment type="subcellular location">
    <subcellularLocation>
        <location evidence="6">Cytoplasm</location>
    </subcellularLocation>
</comment>
<evidence type="ECO:0000313" key="8">
    <source>
        <dbReference type="EMBL" id="ROP91306.1"/>
    </source>
</evidence>
<dbReference type="AlphaFoldDB" id="A0A3N1LLK9"/>
<dbReference type="Gene3D" id="3.40.50.620">
    <property type="entry name" value="HUPs"/>
    <property type="match status" value="1"/>
</dbReference>
<evidence type="ECO:0000256" key="4">
    <source>
        <dbReference type="ARBA" id="ARBA00022840"/>
    </source>
</evidence>
<dbReference type="Pfam" id="PF01171">
    <property type="entry name" value="ATP_bind_3"/>
    <property type="match status" value="1"/>
</dbReference>
<dbReference type="GO" id="GO:0005737">
    <property type="term" value="C:cytoplasm"/>
    <property type="evidence" value="ECO:0007669"/>
    <property type="project" value="UniProtKB-SubCell"/>
</dbReference>
<comment type="catalytic activity">
    <reaction evidence="5 6">
        <text>cytidine(34) in tRNA(Ile2) + L-lysine + ATP = lysidine(34) in tRNA(Ile2) + AMP + diphosphate + H(+)</text>
        <dbReference type="Rhea" id="RHEA:43744"/>
        <dbReference type="Rhea" id="RHEA-COMP:10625"/>
        <dbReference type="Rhea" id="RHEA-COMP:10670"/>
        <dbReference type="ChEBI" id="CHEBI:15378"/>
        <dbReference type="ChEBI" id="CHEBI:30616"/>
        <dbReference type="ChEBI" id="CHEBI:32551"/>
        <dbReference type="ChEBI" id="CHEBI:33019"/>
        <dbReference type="ChEBI" id="CHEBI:82748"/>
        <dbReference type="ChEBI" id="CHEBI:83665"/>
        <dbReference type="ChEBI" id="CHEBI:456215"/>
        <dbReference type="EC" id="6.3.4.19"/>
    </reaction>
</comment>
<dbReference type="NCBIfam" id="TIGR02432">
    <property type="entry name" value="lysidine_TilS_N"/>
    <property type="match status" value="1"/>
</dbReference>
<comment type="caution">
    <text evidence="8">The sequence shown here is derived from an EMBL/GenBank/DDBJ whole genome shotgun (WGS) entry which is preliminary data.</text>
</comment>
<evidence type="ECO:0000256" key="1">
    <source>
        <dbReference type="ARBA" id="ARBA00022598"/>
    </source>
</evidence>
<protein>
    <recommendedName>
        <fullName evidence="6">tRNA(Ile)-lysidine synthase</fullName>
        <ecNumber evidence="6">6.3.4.19</ecNumber>
    </recommendedName>
    <alternativeName>
        <fullName evidence="6">tRNA(Ile)-2-lysyl-cytidine synthase</fullName>
    </alternativeName>
    <alternativeName>
        <fullName evidence="6">tRNA(Ile)-lysidine synthetase</fullName>
    </alternativeName>
</protein>
<keyword evidence="1 6" id="KW-0436">Ligase</keyword>
<comment type="function">
    <text evidence="6">Ligates lysine onto the cytidine present at position 34 of the AUA codon-specific tRNA(Ile) that contains the anticodon CAU, in an ATP-dependent manner. Cytidine is converted to lysidine, thus changing the amino acid specificity of the tRNA from methionine to isoleucine.</text>
</comment>
<dbReference type="SUPFAM" id="SSF52402">
    <property type="entry name" value="Adenine nucleotide alpha hydrolases-like"/>
    <property type="match status" value="1"/>
</dbReference>
<dbReference type="InterPro" id="IPR012795">
    <property type="entry name" value="tRNA_Ile_lys_synt_N"/>
</dbReference>
<evidence type="ECO:0000256" key="6">
    <source>
        <dbReference type="HAMAP-Rule" id="MF_01161"/>
    </source>
</evidence>
<keyword evidence="9" id="KW-1185">Reference proteome</keyword>
<dbReference type="GO" id="GO:0032267">
    <property type="term" value="F:tRNA(Ile)-lysidine synthase activity"/>
    <property type="evidence" value="ECO:0007669"/>
    <property type="project" value="UniProtKB-EC"/>
</dbReference>
<dbReference type="CDD" id="cd01992">
    <property type="entry name" value="TilS_N"/>
    <property type="match status" value="1"/>
</dbReference>
<evidence type="ECO:0000256" key="3">
    <source>
        <dbReference type="ARBA" id="ARBA00022741"/>
    </source>
</evidence>
<evidence type="ECO:0000313" key="9">
    <source>
        <dbReference type="Proteomes" id="UP000278222"/>
    </source>
</evidence>
<dbReference type="PANTHER" id="PTHR43033:SF5">
    <property type="entry name" value="TRNA(ILE)-LYSIDINE SYNTHETASE"/>
    <property type="match status" value="1"/>
</dbReference>
<dbReference type="InterPro" id="IPR011063">
    <property type="entry name" value="TilS/TtcA_N"/>
</dbReference>
<keyword evidence="4 6" id="KW-0067">ATP-binding</keyword>
<dbReference type="EC" id="6.3.4.19" evidence="6"/>
<dbReference type="InterPro" id="IPR014729">
    <property type="entry name" value="Rossmann-like_a/b/a_fold"/>
</dbReference>
<evidence type="ECO:0000256" key="5">
    <source>
        <dbReference type="ARBA" id="ARBA00048539"/>
    </source>
</evidence>
<comment type="domain">
    <text evidence="6">The N-terminal region contains the highly conserved SGGXDS motif, predicted to be a P-loop motif involved in ATP binding.</text>
</comment>
<dbReference type="HAMAP" id="MF_01161">
    <property type="entry name" value="tRNA_Ile_lys_synt"/>
    <property type="match status" value="1"/>
</dbReference>
<dbReference type="Proteomes" id="UP000278222">
    <property type="component" value="Unassembled WGS sequence"/>
</dbReference>
<comment type="similarity">
    <text evidence="6">Belongs to the tRNA(Ile)-lysidine synthase family.</text>
</comment>
<feature type="domain" description="tRNA(Ile)-lysidine/2-thiocytidine synthase N-terminal" evidence="7">
    <location>
        <begin position="26"/>
        <end position="204"/>
    </location>
</feature>
<evidence type="ECO:0000256" key="2">
    <source>
        <dbReference type="ARBA" id="ARBA00022694"/>
    </source>
</evidence>
<feature type="binding site" evidence="6">
    <location>
        <begin position="31"/>
        <end position="36"/>
    </location>
    <ligand>
        <name>ATP</name>
        <dbReference type="ChEBI" id="CHEBI:30616"/>
    </ligand>
</feature>
<keyword evidence="6" id="KW-0963">Cytoplasm</keyword>
<accession>A0A3N1LLK9</accession>
<dbReference type="GO" id="GO:0005524">
    <property type="term" value="F:ATP binding"/>
    <property type="evidence" value="ECO:0007669"/>
    <property type="project" value="UniProtKB-UniRule"/>
</dbReference>
<organism evidence="8 9">
    <name type="scientific">Stella humosa</name>
    <dbReference type="NCBI Taxonomy" id="94"/>
    <lineage>
        <taxon>Bacteria</taxon>
        <taxon>Pseudomonadati</taxon>
        <taxon>Pseudomonadota</taxon>
        <taxon>Alphaproteobacteria</taxon>
        <taxon>Rhodospirillales</taxon>
        <taxon>Stellaceae</taxon>
        <taxon>Stella</taxon>
    </lineage>
</organism>
<keyword evidence="3 6" id="KW-0547">Nucleotide-binding</keyword>
<evidence type="ECO:0000259" key="7">
    <source>
        <dbReference type="Pfam" id="PF01171"/>
    </source>
</evidence>
<dbReference type="EMBL" id="RJKX01000014">
    <property type="protein sequence ID" value="ROP91306.1"/>
    <property type="molecule type" value="Genomic_DNA"/>
</dbReference>
<dbReference type="InterPro" id="IPR012094">
    <property type="entry name" value="tRNA_Ile_lys_synt"/>
</dbReference>
<name>A0A3N1LLK9_9PROT</name>
<dbReference type="PANTHER" id="PTHR43033">
    <property type="entry name" value="TRNA(ILE)-LYSIDINE SYNTHASE-RELATED"/>
    <property type="match status" value="1"/>
</dbReference>
<reference evidence="8 9" key="1">
    <citation type="submission" date="2018-11" db="EMBL/GenBank/DDBJ databases">
        <title>Genomic Encyclopedia of Type Strains, Phase IV (KMG-IV): sequencing the most valuable type-strain genomes for metagenomic binning, comparative biology and taxonomic classification.</title>
        <authorList>
            <person name="Goeker M."/>
        </authorList>
    </citation>
    <scope>NUCLEOTIDE SEQUENCE [LARGE SCALE GENOMIC DNA]</scope>
    <source>
        <strain evidence="8 9">DSM 5900</strain>
    </source>
</reference>
<proteinExistence type="inferred from homology"/>
<dbReference type="GO" id="GO:0006400">
    <property type="term" value="P:tRNA modification"/>
    <property type="evidence" value="ECO:0007669"/>
    <property type="project" value="UniProtKB-UniRule"/>
</dbReference>
<sequence length="424" mass="44003">MAGPLCPAIFAAAMARLGPFEPAPRLAVAVSGGPDSMALALLADDWARARDGAVLALTVDHALRPEAATEAAMVGRWLGAIGIEHRTLRHQGARPASRIQETARHIRYELLVAACSAEGILHLLLAHHRDDQAETVALRLAAGSGDGGLAGMAGQRETAGPRLLRPLLDVPRDQLAATVRARGQPSITDPSNADRRYQRVRLRQDGVDADELLARAGKAAAARGEAEHALAAAAAELVWVAPEGYALLDGAGMARLPSNVGLALLANLLRMIGSAGPYGPRGEAVARLADASRGWSRGMPGATLAGCRILPWRGRILVCREPAAIGPDVQATSGGIVRWDSRFTIAVPPGVPISCRVSPLGIARPDSGAISGVPGPARPTLPALWSGDRLLAVPTAGWSRTGHGPGDAVFRPRRALAGGPFAVV</sequence>